<sequence length="364" mass="40973">METSRLLTVSKPLAALPFCGSYRLIDFPLSNLTAAGSESIGIFMNEQYRSIYNHVRSGSDWDLDGISGDLFFFAPGIDQSRYGQNHEDLVNYYDNLEFVEKSDSDYVVVLGAQVLCNIDLRALLQNHLEQKAAITVVYKTARRSEGESLPTVELDMSKNGRIKGMVSEETLDKKRVPINMEIYCMKASLFIKVVRCSVARNEVYYLREALHQAVAEFSTYGFEYTGYMKKIQSIKAYYDANMDMLKDANRIALLGGSHQIGTKMKNEVPAYYGPKAAPYHALIGEGCRVNGCIRHSIVNRNVSVYEGTNLEDSIILEDCIIGENVYLKHVIVGQGTYVKPNTRITGRADQPFVLEKKQTPHRIP</sequence>
<name>A0A5K7WXH6_9BACL</name>
<evidence type="ECO:0000313" key="5">
    <source>
        <dbReference type="EMBL" id="BBN99087.1"/>
    </source>
</evidence>
<dbReference type="Pfam" id="PF00483">
    <property type="entry name" value="NTP_transferase"/>
    <property type="match status" value="1"/>
</dbReference>
<proteinExistence type="inferred from homology"/>
<reference evidence="5 6" key="1">
    <citation type="submission" date="2019-09" db="EMBL/GenBank/DDBJ databases">
        <title>Complete genome sequence of Sporolactobacillus terrae 70-3.</title>
        <authorList>
            <person name="Tanaka N."/>
            <person name="Shiwa Y."/>
            <person name="Fujita N."/>
            <person name="Tanasupawat S."/>
        </authorList>
    </citation>
    <scope>NUCLEOTIDE SEQUENCE [LARGE SCALE GENOMIC DNA]</scope>
    <source>
        <strain evidence="5 6">70-3</strain>
    </source>
</reference>
<dbReference type="SUPFAM" id="SSF53448">
    <property type="entry name" value="Nucleotide-diphospho-sugar transferases"/>
    <property type="match status" value="1"/>
</dbReference>
<dbReference type="InterPro" id="IPR011832">
    <property type="entry name" value="GlgDAde_trans"/>
</dbReference>
<feature type="domain" description="Glucose-1-phosphate adenylyltransferase/Bifunctional protein GlmU-like C-terminal hexapeptide" evidence="4">
    <location>
        <begin position="279"/>
        <end position="344"/>
    </location>
</feature>
<comment type="similarity">
    <text evidence="1">Belongs to the bacterial/plant glucose-1-phosphate adenylyltransferase family.</text>
</comment>
<feature type="domain" description="Nucleotidyl transferase" evidence="3">
    <location>
        <begin position="7"/>
        <end position="245"/>
    </location>
</feature>
<dbReference type="InterPro" id="IPR005835">
    <property type="entry name" value="NTP_transferase_dom"/>
</dbReference>
<dbReference type="Gene3D" id="2.160.10.10">
    <property type="entry name" value="Hexapeptide repeat proteins"/>
    <property type="match status" value="1"/>
</dbReference>
<dbReference type="InterPro" id="IPR056818">
    <property type="entry name" value="GlmU/GlgC-like_hexapep"/>
</dbReference>
<evidence type="ECO:0000259" key="4">
    <source>
        <dbReference type="Pfam" id="PF24894"/>
    </source>
</evidence>
<dbReference type="AlphaFoldDB" id="A0A5K7WXH6"/>
<evidence type="ECO:0000259" key="3">
    <source>
        <dbReference type="Pfam" id="PF00483"/>
    </source>
</evidence>
<dbReference type="InterPro" id="IPR011831">
    <property type="entry name" value="ADP-Glc_PPase"/>
</dbReference>
<evidence type="ECO:0000313" key="6">
    <source>
        <dbReference type="Proteomes" id="UP000326951"/>
    </source>
</evidence>
<dbReference type="InterPro" id="IPR029044">
    <property type="entry name" value="Nucleotide-diphossugar_trans"/>
</dbReference>
<dbReference type="GO" id="GO:0005978">
    <property type="term" value="P:glycogen biosynthetic process"/>
    <property type="evidence" value="ECO:0007669"/>
    <property type="project" value="UniProtKB-KW"/>
</dbReference>
<dbReference type="Gene3D" id="3.90.550.10">
    <property type="entry name" value="Spore Coat Polysaccharide Biosynthesis Protein SpsA, Chain A"/>
    <property type="match status" value="1"/>
</dbReference>
<accession>A0A5K7WXH6</accession>
<dbReference type="EMBL" id="AP021853">
    <property type="protein sequence ID" value="BBN99087.1"/>
    <property type="molecule type" value="Genomic_DNA"/>
</dbReference>
<dbReference type="Proteomes" id="UP000326951">
    <property type="component" value="Chromosome"/>
</dbReference>
<keyword evidence="2" id="KW-0320">Glycogen biosynthesis</keyword>
<dbReference type="GO" id="GO:0008878">
    <property type="term" value="F:glucose-1-phosphate adenylyltransferase activity"/>
    <property type="evidence" value="ECO:0007669"/>
    <property type="project" value="InterPro"/>
</dbReference>
<protein>
    <submittedName>
        <fullName evidence="5">Glucose-1-phosphate adenylyltransferase subunit GlgD</fullName>
    </submittedName>
</protein>
<evidence type="ECO:0000256" key="2">
    <source>
        <dbReference type="ARBA" id="ARBA00023056"/>
    </source>
</evidence>
<keyword evidence="5" id="KW-0808">Transferase</keyword>
<organism evidence="5 6">
    <name type="scientific">Sporolactobacillus terrae</name>
    <dbReference type="NCBI Taxonomy" id="269673"/>
    <lineage>
        <taxon>Bacteria</taxon>
        <taxon>Bacillati</taxon>
        <taxon>Bacillota</taxon>
        <taxon>Bacilli</taxon>
        <taxon>Bacillales</taxon>
        <taxon>Sporolactobacillaceae</taxon>
        <taxon>Sporolactobacillus</taxon>
    </lineage>
</organism>
<dbReference type="PANTHER" id="PTHR43523:SF6">
    <property type="entry name" value="GLYCOGEN BIOSYNTHESIS PROTEIN GLGD"/>
    <property type="match status" value="1"/>
</dbReference>
<evidence type="ECO:0000256" key="1">
    <source>
        <dbReference type="ARBA" id="ARBA00010443"/>
    </source>
</evidence>
<dbReference type="SUPFAM" id="SSF51161">
    <property type="entry name" value="Trimeric LpxA-like enzymes"/>
    <property type="match status" value="1"/>
</dbReference>
<keyword evidence="5" id="KW-0548">Nucleotidyltransferase</keyword>
<gene>
    <name evidence="5" type="ORF">St703_17920</name>
</gene>
<dbReference type="InterPro" id="IPR011004">
    <property type="entry name" value="Trimer_LpxA-like_sf"/>
</dbReference>
<dbReference type="Pfam" id="PF24894">
    <property type="entry name" value="Hexapep_GlmU"/>
    <property type="match status" value="1"/>
</dbReference>
<dbReference type="NCBIfam" id="TIGR02092">
    <property type="entry name" value="glgD"/>
    <property type="match status" value="1"/>
</dbReference>
<dbReference type="PANTHER" id="PTHR43523">
    <property type="entry name" value="GLUCOSE-1-PHOSPHATE ADENYLYLTRANSFERASE-RELATED"/>
    <property type="match status" value="1"/>
</dbReference>